<organism evidence="1 2">
    <name type="scientific">Pleurodeles waltl</name>
    <name type="common">Iberian ribbed newt</name>
    <dbReference type="NCBI Taxonomy" id="8319"/>
    <lineage>
        <taxon>Eukaryota</taxon>
        <taxon>Metazoa</taxon>
        <taxon>Chordata</taxon>
        <taxon>Craniata</taxon>
        <taxon>Vertebrata</taxon>
        <taxon>Euteleostomi</taxon>
        <taxon>Amphibia</taxon>
        <taxon>Batrachia</taxon>
        <taxon>Caudata</taxon>
        <taxon>Salamandroidea</taxon>
        <taxon>Salamandridae</taxon>
        <taxon>Pleurodelinae</taxon>
        <taxon>Pleurodeles</taxon>
    </lineage>
</organism>
<evidence type="ECO:0000313" key="1">
    <source>
        <dbReference type="EMBL" id="KAJ1129712.1"/>
    </source>
</evidence>
<reference evidence="1" key="1">
    <citation type="journal article" date="2022" name="bioRxiv">
        <title>Sequencing and chromosome-scale assembly of the giantPleurodeles waltlgenome.</title>
        <authorList>
            <person name="Brown T."/>
            <person name="Elewa A."/>
            <person name="Iarovenko S."/>
            <person name="Subramanian E."/>
            <person name="Araus A.J."/>
            <person name="Petzold A."/>
            <person name="Susuki M."/>
            <person name="Suzuki K.-i.T."/>
            <person name="Hayashi T."/>
            <person name="Toyoda A."/>
            <person name="Oliveira C."/>
            <person name="Osipova E."/>
            <person name="Leigh N.D."/>
            <person name="Simon A."/>
            <person name="Yun M.H."/>
        </authorList>
    </citation>
    <scope>NUCLEOTIDE SEQUENCE</scope>
    <source>
        <strain evidence="1">20211129_DDA</strain>
        <tissue evidence="1">Liver</tissue>
    </source>
</reference>
<name>A0AAV7PQU6_PLEWA</name>
<proteinExistence type="predicted"/>
<protein>
    <submittedName>
        <fullName evidence="1">Uncharacterized protein</fullName>
    </submittedName>
</protein>
<sequence>MVDGAYLARLRALKEVLRLVRALRRDLRPSEGGVLAIMGIGRWSLPLTLPVTGSRLTEIEATALRVSQGRSLPNAVMGCHDW</sequence>
<comment type="caution">
    <text evidence="1">The sequence shown here is derived from an EMBL/GenBank/DDBJ whole genome shotgun (WGS) entry which is preliminary data.</text>
</comment>
<dbReference type="AlphaFoldDB" id="A0AAV7PQU6"/>
<accession>A0AAV7PQU6</accession>
<gene>
    <name evidence="1" type="ORF">NDU88_008078</name>
</gene>
<dbReference type="Proteomes" id="UP001066276">
    <property type="component" value="Chromosome 7"/>
</dbReference>
<evidence type="ECO:0000313" key="2">
    <source>
        <dbReference type="Proteomes" id="UP001066276"/>
    </source>
</evidence>
<dbReference type="EMBL" id="JANPWB010000011">
    <property type="protein sequence ID" value="KAJ1129712.1"/>
    <property type="molecule type" value="Genomic_DNA"/>
</dbReference>
<keyword evidence="2" id="KW-1185">Reference proteome</keyword>